<keyword evidence="4" id="KW-1185">Reference proteome</keyword>
<evidence type="ECO:0000259" key="2">
    <source>
        <dbReference type="Pfam" id="PF13699"/>
    </source>
</evidence>
<protein>
    <submittedName>
        <fullName evidence="3">DUF4157 domain-containing protein</fullName>
    </submittedName>
</protein>
<reference evidence="3 4" key="1">
    <citation type="journal article" date="2022" name="Microorganisms">
        <title>Genome Sequence and Characterization of a Xanthorhodopsin-Containing, Aerobic Anoxygenic Phototrophic Rhodobacter Species, Isolated from Mesophilic Conditions at Yellowstone National Park.</title>
        <authorList>
            <person name="Kyndt J.A."/>
            <person name="Robertson S."/>
            <person name="Shoffstall I.B."/>
            <person name="Ramaley R.F."/>
            <person name="Meyer T.E."/>
        </authorList>
    </citation>
    <scope>NUCLEOTIDE SEQUENCE [LARGE SCALE GENOMIC DNA]</scope>
    <source>
        <strain evidence="3 4">M37P</strain>
    </source>
</reference>
<sequence length="174" mass="18897">MRAAPLFALLLAALPATPPQAQSLLDPTAALETGYEIAATALARALVASRDAAWQQGTRPMPRHIREALLAWYPADLLDSIEYRVGAPEDGSVQSLAMRYGDATAVTAIDTIIFRHASDAENNVALWGHEVKHVEQFHRWGLMGFARRYVRDHQAVEAEAYAIGDTIKAVHGGG</sequence>
<dbReference type="Pfam" id="PF13699">
    <property type="entry name" value="eCIS_core"/>
    <property type="match status" value="1"/>
</dbReference>
<feature type="domain" description="eCIS core" evidence="2">
    <location>
        <begin position="60"/>
        <end position="138"/>
    </location>
</feature>
<name>A0ABX0G812_9RHOB</name>
<comment type="caution">
    <text evidence="3">The sequence shown here is derived from an EMBL/GenBank/DDBJ whole genome shotgun (WGS) entry which is preliminary data.</text>
</comment>
<evidence type="ECO:0000313" key="4">
    <source>
        <dbReference type="Proteomes" id="UP001515660"/>
    </source>
</evidence>
<dbReference type="RefSeq" id="WP_166402876.1">
    <property type="nucleotide sequence ID" value="NZ_JAANHS010000005.1"/>
</dbReference>
<evidence type="ECO:0000313" key="3">
    <source>
        <dbReference type="EMBL" id="NHB76846.1"/>
    </source>
</evidence>
<accession>A0ABX0G812</accession>
<evidence type="ECO:0000256" key="1">
    <source>
        <dbReference type="SAM" id="SignalP"/>
    </source>
</evidence>
<proteinExistence type="predicted"/>
<organism evidence="3 4">
    <name type="scientific">Rhodobacter calidifons</name>
    <dbReference type="NCBI Taxonomy" id="2715277"/>
    <lineage>
        <taxon>Bacteria</taxon>
        <taxon>Pseudomonadati</taxon>
        <taxon>Pseudomonadota</taxon>
        <taxon>Alphaproteobacteria</taxon>
        <taxon>Rhodobacterales</taxon>
        <taxon>Rhodobacter group</taxon>
        <taxon>Rhodobacter</taxon>
    </lineage>
</organism>
<dbReference type="EMBL" id="JAANHS010000005">
    <property type="protein sequence ID" value="NHB76846.1"/>
    <property type="molecule type" value="Genomic_DNA"/>
</dbReference>
<feature type="chain" id="PRO_5045381711" evidence="1">
    <location>
        <begin position="22"/>
        <end position="174"/>
    </location>
</feature>
<keyword evidence="1" id="KW-0732">Signal</keyword>
<feature type="signal peptide" evidence="1">
    <location>
        <begin position="1"/>
        <end position="21"/>
    </location>
</feature>
<dbReference type="Proteomes" id="UP001515660">
    <property type="component" value="Unassembled WGS sequence"/>
</dbReference>
<dbReference type="InterPro" id="IPR025295">
    <property type="entry name" value="eCIS_core_dom"/>
</dbReference>
<gene>
    <name evidence="3" type="ORF">G8O29_08845</name>
</gene>